<dbReference type="AlphaFoldDB" id="A0AA96GBK9"/>
<evidence type="ECO:0000256" key="2">
    <source>
        <dbReference type="ARBA" id="ARBA00022723"/>
    </source>
</evidence>
<dbReference type="Proteomes" id="UP001302719">
    <property type="component" value="Chromosome"/>
</dbReference>
<keyword evidence="3" id="KW-0408">Iron</keyword>
<dbReference type="InterPro" id="IPR005805">
    <property type="entry name" value="Rieske_Fe-S_prot_C"/>
</dbReference>
<sequence length="501" mass="55086">MPNHYQSLPGKPNSLWLDTTPETRFPSLQSGLTVDVAIIGGGLVGLTAATLLKAQGKTVAVLEAGRIIQGVTGYTTAKITSQHKLIYDDLIRHFGEEKARAYAEANQAAIEQIADLVRAKHIDCDFFRSEAYTYTESEDEVNQIKAEADAALKLGLPATFTHETPLPFSVQAAVRFDNQAQFHPRKYLLALAQDIPGEDSYIFERTRVVNVEEGEPCAITTEQGAIAARSVIVASHFPFNDKALYSFRLQSHRSYVLAARVGEPVPLGMFISTEPSYSVRSYPVPGGDWLLVGGEGHKTGQGDDTVARYQRLEQWARERFAIESVEYRWSTQDNRTIDGVPYIGRYGPSSRHLYVATGFAGWGMTNSTVAGMLLRDLILNRENSWAEVFDPNRANLAGVPDLVGQGADIVKHFVGDRMTNETPDSIPLGEGKIVKTERGKVAMYKAEDGTVSTLSPACTHMGCFVQWNPAEKSWDCPCHGSRFAADGKVLHGPAIKDMEQM</sequence>
<dbReference type="PANTHER" id="PTHR13847:SF274">
    <property type="entry name" value="RIESKE 2FE-2S IRON-SULFUR PROTEIN YHFW-RELATED"/>
    <property type="match status" value="1"/>
</dbReference>
<proteinExistence type="predicted"/>
<dbReference type="GO" id="GO:0016020">
    <property type="term" value="C:membrane"/>
    <property type="evidence" value="ECO:0007669"/>
    <property type="project" value="InterPro"/>
</dbReference>
<evidence type="ECO:0000256" key="1">
    <source>
        <dbReference type="ARBA" id="ARBA00022714"/>
    </source>
</evidence>
<feature type="domain" description="Rieske" evidence="6">
    <location>
        <begin position="418"/>
        <end position="501"/>
    </location>
</feature>
<dbReference type="RefSeq" id="WP_312644100.1">
    <property type="nucleotide sequence ID" value="NZ_CP116967.1"/>
</dbReference>
<dbReference type="SUPFAM" id="SSF51905">
    <property type="entry name" value="FAD/NAD(P)-binding domain"/>
    <property type="match status" value="1"/>
</dbReference>
<dbReference type="CDD" id="cd03477">
    <property type="entry name" value="Rieske_YhfW_C"/>
    <property type="match status" value="1"/>
</dbReference>
<dbReference type="InterPro" id="IPR036922">
    <property type="entry name" value="Rieske_2Fe-2S_sf"/>
</dbReference>
<keyword evidence="4" id="KW-0411">Iron-sulfur</keyword>
<protein>
    <submittedName>
        <fullName evidence="7">FAD-dependent oxidoreductase</fullName>
    </submittedName>
</protein>
<evidence type="ECO:0000256" key="5">
    <source>
        <dbReference type="ARBA" id="ARBA00023157"/>
    </source>
</evidence>
<dbReference type="PRINTS" id="PR00162">
    <property type="entry name" value="RIESKE"/>
</dbReference>
<dbReference type="GO" id="GO:0046872">
    <property type="term" value="F:metal ion binding"/>
    <property type="evidence" value="ECO:0007669"/>
    <property type="project" value="UniProtKB-KW"/>
</dbReference>
<keyword evidence="5" id="KW-1015">Disulfide bond</keyword>
<dbReference type="KEGG" id="nall:PP769_00985"/>
<organism evidence="7 8">
    <name type="scientific">Candidatus Nitrospira allomarina</name>
    <dbReference type="NCBI Taxonomy" id="3020900"/>
    <lineage>
        <taxon>Bacteria</taxon>
        <taxon>Pseudomonadati</taxon>
        <taxon>Nitrospirota</taxon>
        <taxon>Nitrospiria</taxon>
        <taxon>Nitrospirales</taxon>
        <taxon>Nitrospiraceae</taxon>
        <taxon>Nitrospira</taxon>
    </lineage>
</organism>
<evidence type="ECO:0000259" key="6">
    <source>
        <dbReference type="PROSITE" id="PS51296"/>
    </source>
</evidence>
<evidence type="ECO:0000313" key="7">
    <source>
        <dbReference type="EMBL" id="WNM58367.1"/>
    </source>
</evidence>
<dbReference type="InterPro" id="IPR006076">
    <property type="entry name" value="FAD-dep_OxRdtase"/>
</dbReference>
<evidence type="ECO:0000313" key="8">
    <source>
        <dbReference type="Proteomes" id="UP001302719"/>
    </source>
</evidence>
<dbReference type="PROSITE" id="PS51296">
    <property type="entry name" value="RIESKE"/>
    <property type="match status" value="1"/>
</dbReference>
<dbReference type="SUPFAM" id="SSF50022">
    <property type="entry name" value="ISP domain"/>
    <property type="match status" value="1"/>
</dbReference>
<keyword evidence="8" id="KW-1185">Reference proteome</keyword>
<dbReference type="Gene3D" id="3.50.50.60">
    <property type="entry name" value="FAD/NAD(P)-binding domain"/>
    <property type="match status" value="1"/>
</dbReference>
<dbReference type="PANTHER" id="PTHR13847">
    <property type="entry name" value="SARCOSINE DEHYDROGENASE-RELATED"/>
    <property type="match status" value="1"/>
</dbReference>
<evidence type="ECO:0000256" key="4">
    <source>
        <dbReference type="ARBA" id="ARBA00023014"/>
    </source>
</evidence>
<dbReference type="Gene3D" id="2.102.10.10">
    <property type="entry name" value="Rieske [2Fe-2S] iron-sulphur domain"/>
    <property type="match status" value="1"/>
</dbReference>
<reference evidence="7 8" key="1">
    <citation type="submission" date="2023-01" db="EMBL/GenBank/DDBJ databases">
        <title>Cultivation and genomic characterization of new, ubiquitous marine nitrite-oxidizing bacteria from the Nitrospirales.</title>
        <authorList>
            <person name="Mueller A.J."/>
            <person name="Daebeler A."/>
            <person name="Herbold C.W."/>
            <person name="Kirkegaard R.H."/>
            <person name="Daims H."/>
        </authorList>
    </citation>
    <scope>NUCLEOTIDE SEQUENCE [LARGE SCALE GENOMIC DNA]</scope>
    <source>
        <strain evidence="7 8">VA</strain>
    </source>
</reference>
<gene>
    <name evidence="7" type="ORF">PP769_00985</name>
</gene>
<dbReference type="InterPro" id="IPR017941">
    <property type="entry name" value="Rieske_2Fe-2S"/>
</dbReference>
<accession>A0AA96GBK9</accession>
<dbReference type="GO" id="GO:0051537">
    <property type="term" value="F:2 iron, 2 sulfur cluster binding"/>
    <property type="evidence" value="ECO:0007669"/>
    <property type="project" value="UniProtKB-KW"/>
</dbReference>
<dbReference type="Gene3D" id="3.30.9.10">
    <property type="entry name" value="D-Amino Acid Oxidase, subunit A, domain 2"/>
    <property type="match status" value="1"/>
</dbReference>
<keyword evidence="2" id="KW-0479">Metal-binding</keyword>
<dbReference type="InterPro" id="IPR038010">
    <property type="entry name" value="YhfW_C"/>
</dbReference>
<dbReference type="InterPro" id="IPR036188">
    <property type="entry name" value="FAD/NAD-bd_sf"/>
</dbReference>
<dbReference type="EMBL" id="CP116967">
    <property type="protein sequence ID" value="WNM58367.1"/>
    <property type="molecule type" value="Genomic_DNA"/>
</dbReference>
<name>A0AA96GBK9_9BACT</name>
<dbReference type="GO" id="GO:0005737">
    <property type="term" value="C:cytoplasm"/>
    <property type="evidence" value="ECO:0007669"/>
    <property type="project" value="TreeGrafter"/>
</dbReference>
<dbReference type="Pfam" id="PF00355">
    <property type="entry name" value="Rieske"/>
    <property type="match status" value="1"/>
</dbReference>
<evidence type="ECO:0000256" key="3">
    <source>
        <dbReference type="ARBA" id="ARBA00023004"/>
    </source>
</evidence>
<dbReference type="Pfam" id="PF01266">
    <property type="entry name" value="DAO"/>
    <property type="match status" value="1"/>
</dbReference>
<dbReference type="FunFam" id="2.102.10.10:FF:000014">
    <property type="entry name" value="Oxidoreductase, FAD dependent"/>
    <property type="match status" value="1"/>
</dbReference>
<keyword evidence="1" id="KW-0001">2Fe-2S</keyword>